<feature type="region of interest" description="Disordered" evidence="1">
    <location>
        <begin position="27"/>
        <end position="59"/>
    </location>
</feature>
<proteinExistence type="predicted"/>
<organism evidence="3 4">
    <name type="scientific">Iris pallida</name>
    <name type="common">Sweet iris</name>
    <dbReference type="NCBI Taxonomy" id="29817"/>
    <lineage>
        <taxon>Eukaryota</taxon>
        <taxon>Viridiplantae</taxon>
        <taxon>Streptophyta</taxon>
        <taxon>Embryophyta</taxon>
        <taxon>Tracheophyta</taxon>
        <taxon>Spermatophyta</taxon>
        <taxon>Magnoliopsida</taxon>
        <taxon>Liliopsida</taxon>
        <taxon>Asparagales</taxon>
        <taxon>Iridaceae</taxon>
        <taxon>Iridoideae</taxon>
        <taxon>Irideae</taxon>
        <taxon>Iris</taxon>
    </lineage>
</organism>
<keyword evidence="4" id="KW-1185">Reference proteome</keyword>
<evidence type="ECO:0000313" key="3">
    <source>
        <dbReference type="EMBL" id="KAJ6841619.1"/>
    </source>
</evidence>
<feature type="compositionally biased region" description="Acidic residues" evidence="1">
    <location>
        <begin position="37"/>
        <end position="57"/>
    </location>
</feature>
<dbReference type="Proteomes" id="UP001140949">
    <property type="component" value="Unassembled WGS sequence"/>
</dbReference>
<dbReference type="PANTHER" id="PTHR33600:SF3">
    <property type="entry name" value="PLASTID DIVISION PROTEIN PDV2"/>
    <property type="match status" value="1"/>
</dbReference>
<sequence length="294" mass="33463">MEGEEIGMFLARASEMRSKFSECIDRCGGDKRRREEEIEEDEAEDIGEEEEEEEEEGSLGNIRDVFESLENQLSSLQALQQQQRYEREASLVQIGHSRMLLLSKLKEYKGDHLEVISEALTFADRTLRLDDDLLLPPYPSHLPDLFVLDDLYSSSHITSKYMLHQNGFTGEVMQEAKKNMSGTEERHNQPSDRKNPKGIRFAFGLVGKSALVLAGFVCILNLSGFKTLIRNDGIEIKIQEFFKRLAAKERRTLECPTGKLLVVEDGKSRCIVKERVEIPFDLDVTVPKISYGLG</sequence>
<feature type="transmembrane region" description="Helical" evidence="2">
    <location>
        <begin position="201"/>
        <end position="222"/>
    </location>
</feature>
<keyword evidence="2" id="KW-0472">Membrane</keyword>
<dbReference type="PANTHER" id="PTHR33600">
    <property type="entry name" value="PLASTID DIVISION PROTEIN PDV2"/>
    <property type="match status" value="1"/>
</dbReference>
<protein>
    <submittedName>
        <fullName evidence="3">Plastid division protein PDV2</fullName>
    </submittedName>
</protein>
<keyword evidence="2" id="KW-1133">Transmembrane helix</keyword>
<dbReference type="InterPro" id="IPR038939">
    <property type="entry name" value="PDV1/PDV2"/>
</dbReference>
<gene>
    <name evidence="3" type="ORF">M6B38_305470</name>
</gene>
<accession>A0AAX6HKN3</accession>
<comment type="caution">
    <text evidence="3">The sequence shown here is derived from an EMBL/GenBank/DDBJ whole genome shotgun (WGS) entry which is preliminary data.</text>
</comment>
<evidence type="ECO:0000256" key="2">
    <source>
        <dbReference type="SAM" id="Phobius"/>
    </source>
</evidence>
<dbReference type="GO" id="GO:0010020">
    <property type="term" value="P:chloroplast fission"/>
    <property type="evidence" value="ECO:0007669"/>
    <property type="project" value="InterPro"/>
</dbReference>
<evidence type="ECO:0000256" key="1">
    <source>
        <dbReference type="SAM" id="MobiDB-lite"/>
    </source>
</evidence>
<evidence type="ECO:0000313" key="4">
    <source>
        <dbReference type="Proteomes" id="UP001140949"/>
    </source>
</evidence>
<reference evidence="3" key="2">
    <citation type="submission" date="2023-04" db="EMBL/GenBank/DDBJ databases">
        <authorList>
            <person name="Bruccoleri R.E."/>
            <person name="Oakeley E.J."/>
            <person name="Faust A.-M."/>
            <person name="Dessus-Babus S."/>
            <person name="Altorfer M."/>
            <person name="Burckhardt D."/>
            <person name="Oertli M."/>
            <person name="Naumann U."/>
            <person name="Petersen F."/>
            <person name="Wong J."/>
        </authorList>
    </citation>
    <scope>NUCLEOTIDE SEQUENCE</scope>
    <source>
        <strain evidence="3">GSM-AAB239-AS_SAM_17_03QT</strain>
        <tissue evidence="3">Leaf</tissue>
    </source>
</reference>
<dbReference type="EMBL" id="JANAVB010008400">
    <property type="protein sequence ID" value="KAJ6841619.1"/>
    <property type="molecule type" value="Genomic_DNA"/>
</dbReference>
<dbReference type="AlphaFoldDB" id="A0AAX6HKN3"/>
<feature type="compositionally biased region" description="Basic and acidic residues" evidence="1">
    <location>
        <begin position="27"/>
        <end position="36"/>
    </location>
</feature>
<name>A0AAX6HKN3_IRIPA</name>
<reference evidence="3" key="1">
    <citation type="journal article" date="2023" name="GigaByte">
        <title>Genome assembly of the bearded iris, Iris pallida Lam.</title>
        <authorList>
            <person name="Bruccoleri R.E."/>
            <person name="Oakeley E.J."/>
            <person name="Faust A.M.E."/>
            <person name="Altorfer M."/>
            <person name="Dessus-Babus S."/>
            <person name="Burckhardt D."/>
            <person name="Oertli M."/>
            <person name="Naumann U."/>
            <person name="Petersen F."/>
            <person name="Wong J."/>
        </authorList>
    </citation>
    <scope>NUCLEOTIDE SEQUENCE</scope>
    <source>
        <strain evidence="3">GSM-AAB239-AS_SAM_17_03QT</strain>
    </source>
</reference>
<keyword evidence="2" id="KW-0812">Transmembrane</keyword>